<accession>A0A2P2NMW0</accession>
<dbReference type="EMBL" id="GGEC01063374">
    <property type="protein sequence ID" value="MBX43858.1"/>
    <property type="molecule type" value="Transcribed_RNA"/>
</dbReference>
<organism evidence="1">
    <name type="scientific">Rhizophora mucronata</name>
    <name type="common">Asiatic mangrove</name>
    <dbReference type="NCBI Taxonomy" id="61149"/>
    <lineage>
        <taxon>Eukaryota</taxon>
        <taxon>Viridiplantae</taxon>
        <taxon>Streptophyta</taxon>
        <taxon>Embryophyta</taxon>
        <taxon>Tracheophyta</taxon>
        <taxon>Spermatophyta</taxon>
        <taxon>Magnoliopsida</taxon>
        <taxon>eudicotyledons</taxon>
        <taxon>Gunneridae</taxon>
        <taxon>Pentapetalae</taxon>
        <taxon>rosids</taxon>
        <taxon>fabids</taxon>
        <taxon>Malpighiales</taxon>
        <taxon>Rhizophoraceae</taxon>
        <taxon>Rhizophora</taxon>
    </lineage>
</organism>
<sequence length="32" mass="3512">MLLYSSFGNVGNGTILSTWFSKGIQPNVFVSF</sequence>
<proteinExistence type="predicted"/>
<name>A0A2P2NMW0_RHIMU</name>
<evidence type="ECO:0000313" key="1">
    <source>
        <dbReference type="EMBL" id="MBX43858.1"/>
    </source>
</evidence>
<protein>
    <submittedName>
        <fullName evidence="1">Uncharacterized protein</fullName>
    </submittedName>
</protein>
<dbReference type="AlphaFoldDB" id="A0A2P2NMW0"/>
<reference evidence="1" key="1">
    <citation type="submission" date="2018-02" db="EMBL/GenBank/DDBJ databases">
        <title>Rhizophora mucronata_Transcriptome.</title>
        <authorList>
            <person name="Meera S.P."/>
            <person name="Sreeshan A."/>
            <person name="Augustine A."/>
        </authorList>
    </citation>
    <scope>NUCLEOTIDE SEQUENCE</scope>
    <source>
        <tissue evidence="1">Leaf</tissue>
    </source>
</reference>